<evidence type="ECO:0000256" key="1">
    <source>
        <dbReference type="SAM" id="SignalP"/>
    </source>
</evidence>
<dbReference type="Pfam" id="PF21172">
    <property type="entry name" value="CueP"/>
    <property type="match status" value="1"/>
</dbReference>
<evidence type="ECO:0000313" key="2">
    <source>
        <dbReference type="EMBL" id="ALU38964.1"/>
    </source>
</evidence>
<dbReference type="InterPro" id="IPR047808">
    <property type="entry name" value="CueP-like"/>
</dbReference>
<sequence length="182" mass="19037">MRSVLLPLPAAAVLLLSACAGDDGSADPLLAEHGLTGMSTEEVVAQLDRTHEDREAGLAGSVTYDEVLLADGAAETSLPMPEDRFYLAIAPYRTTTHECFAHSLSGCQGELVGEDLDVRITDASGAVLVDEQVTSYENGFVGFWLPKDITGTVEVSSADGAARTAFGTSAGDPTCLTTMRLV</sequence>
<dbReference type="PROSITE" id="PS51257">
    <property type="entry name" value="PROKAR_LIPOPROTEIN"/>
    <property type="match status" value="1"/>
</dbReference>
<dbReference type="RefSeq" id="WP_058857676.1">
    <property type="nucleotide sequence ID" value="NZ_BJZR01000007.1"/>
</dbReference>
<dbReference type="Proteomes" id="UP000057181">
    <property type="component" value="Chromosome"/>
</dbReference>
<dbReference type="OrthoDB" id="73040at2"/>
<evidence type="ECO:0008006" key="4">
    <source>
        <dbReference type="Google" id="ProtNLM"/>
    </source>
</evidence>
<dbReference type="STRING" id="446860.AS188_03495"/>
<gene>
    <name evidence="2" type="ORF">AS188_03495</name>
</gene>
<protein>
    <recommendedName>
        <fullName evidence="4">CueP family metal-binding protein</fullName>
    </recommendedName>
</protein>
<dbReference type="Gene3D" id="2.60.40.3700">
    <property type="match status" value="1"/>
</dbReference>
<evidence type="ECO:0000313" key="3">
    <source>
        <dbReference type="Proteomes" id="UP000057181"/>
    </source>
</evidence>
<dbReference type="KEGG" id="kfv:AS188_03495"/>
<keyword evidence="1" id="KW-0732">Signal</keyword>
<dbReference type="AlphaFoldDB" id="A0A0U2WR07"/>
<dbReference type="EMBL" id="CP013254">
    <property type="protein sequence ID" value="ALU38964.1"/>
    <property type="molecule type" value="Genomic_DNA"/>
</dbReference>
<name>A0A0U2WR07_9MICC</name>
<organism evidence="2 3">
    <name type="scientific">Kocuria flava</name>
    <dbReference type="NCBI Taxonomy" id="446860"/>
    <lineage>
        <taxon>Bacteria</taxon>
        <taxon>Bacillati</taxon>
        <taxon>Actinomycetota</taxon>
        <taxon>Actinomycetes</taxon>
        <taxon>Micrococcales</taxon>
        <taxon>Micrococcaceae</taxon>
        <taxon>Kocuria</taxon>
    </lineage>
</organism>
<reference evidence="2 3" key="1">
    <citation type="submission" date="2015-11" db="EMBL/GenBank/DDBJ databases">
        <title>Complete Genome Sequence of Kocuria flava strain HO-9041.</title>
        <authorList>
            <person name="Zhou M."/>
            <person name="Dai J."/>
        </authorList>
    </citation>
    <scope>NUCLEOTIDE SEQUENCE [LARGE SCALE GENOMIC DNA]</scope>
    <source>
        <strain evidence="2 3">HO-9041</strain>
    </source>
</reference>
<proteinExistence type="predicted"/>
<feature type="chain" id="PRO_5038507744" description="CueP family metal-binding protein" evidence="1">
    <location>
        <begin position="21"/>
        <end position="182"/>
    </location>
</feature>
<feature type="signal peptide" evidence="1">
    <location>
        <begin position="1"/>
        <end position="20"/>
    </location>
</feature>
<dbReference type="NCBIfam" id="NF038094">
    <property type="entry name" value="CueP_fam"/>
    <property type="match status" value="1"/>
</dbReference>
<accession>A0A0U2WR07</accession>